<keyword evidence="7" id="KW-1185">Reference proteome</keyword>
<dbReference type="SUPFAM" id="SSF109635">
    <property type="entry name" value="DnaK suppressor protein DksA, alpha-hairpin domain"/>
    <property type="match status" value="1"/>
</dbReference>
<evidence type="ECO:0000259" key="5">
    <source>
        <dbReference type="Pfam" id="PF01258"/>
    </source>
</evidence>
<dbReference type="EMBL" id="ACJX03000001">
    <property type="protein sequence ID" value="KRT36259.1"/>
    <property type="molecule type" value="Genomic_DNA"/>
</dbReference>
<name>A0A0T5XD44_9BACT</name>
<protein>
    <submittedName>
        <fullName evidence="6">C4-type zinc finger protein, DksA/TraR family</fullName>
    </submittedName>
</protein>
<evidence type="ECO:0000313" key="7">
    <source>
        <dbReference type="Proteomes" id="UP000005273"/>
    </source>
</evidence>
<dbReference type="InterPro" id="IPR037187">
    <property type="entry name" value="DnaK_N"/>
</dbReference>
<keyword evidence="2" id="KW-0863">Zinc-finger</keyword>
<dbReference type="PROSITE" id="PS01102">
    <property type="entry name" value="ZF_DKSA_1"/>
    <property type="match status" value="1"/>
</dbReference>
<dbReference type="AlphaFoldDB" id="A0A0T5XD44"/>
<reference evidence="7" key="1">
    <citation type="submission" date="2012-09" db="EMBL/GenBank/DDBJ databases">
        <authorList>
            <person name="Weinstock G."/>
            <person name="Sodergren E."/>
            <person name="Clifton S."/>
            <person name="Fulton L."/>
            <person name="Fulton B."/>
            <person name="Courtney L."/>
            <person name="Fronick C."/>
            <person name="Harrison M."/>
            <person name="Strong C."/>
            <person name="Farmer C."/>
            <person name="Delehaunty K."/>
            <person name="Markovic C."/>
            <person name="Hall O."/>
            <person name="Minx P."/>
            <person name="Tomlinson C."/>
            <person name="Mitreva M."/>
            <person name="Nelson J."/>
            <person name="Hou S."/>
            <person name="Wollam A."/>
            <person name="Pepin K.H."/>
            <person name="Johnson M."/>
            <person name="Bhonagiri V."/>
            <person name="Nash W.E."/>
            <person name="Suruliraj S."/>
            <person name="Warren W."/>
            <person name="Chinwalla A."/>
            <person name="Mardis E.R."/>
            <person name="Wilson R.K."/>
        </authorList>
    </citation>
    <scope>NUCLEOTIDE SEQUENCE [LARGE SCALE GENOMIC DNA]</scope>
    <source>
        <strain evidence="7">OS1</strain>
    </source>
</reference>
<dbReference type="PANTHER" id="PTHR33823:SF4">
    <property type="entry name" value="GENERAL STRESS PROTEIN 16O"/>
    <property type="match status" value="1"/>
</dbReference>
<evidence type="ECO:0000256" key="2">
    <source>
        <dbReference type="ARBA" id="ARBA00022771"/>
    </source>
</evidence>
<keyword evidence="1" id="KW-0479">Metal-binding</keyword>
<dbReference type="Proteomes" id="UP000005273">
    <property type="component" value="Unassembled WGS sequence"/>
</dbReference>
<sequence length="122" mass="14005">MDNYCEDMKKKLIQKKEELGKVVESLLLEATDINVGELSTLDTNHLVDTAMDMLDREQITGKLESIKAMIADIDHALAKLEKKSDKFGLCERCGNVIENERLHAMPWSRYCITCKSNMDKRR</sequence>
<feature type="zinc finger region" description="dksA C4-type" evidence="4">
    <location>
        <begin position="90"/>
        <end position="114"/>
    </location>
</feature>
<dbReference type="PROSITE" id="PS51128">
    <property type="entry name" value="ZF_DKSA_2"/>
    <property type="match status" value="1"/>
</dbReference>
<evidence type="ECO:0000256" key="1">
    <source>
        <dbReference type="ARBA" id="ARBA00022723"/>
    </source>
</evidence>
<gene>
    <name evidence="6" type="ORF">HMPREF1705_03531</name>
</gene>
<dbReference type="SUPFAM" id="SSF57716">
    <property type="entry name" value="Glucocorticoid receptor-like (DNA-binding domain)"/>
    <property type="match status" value="1"/>
</dbReference>
<dbReference type="eggNOG" id="COG1734">
    <property type="taxonomic scope" value="Bacteria"/>
</dbReference>
<comment type="caution">
    <text evidence="6">The sequence shown here is derived from an EMBL/GenBank/DDBJ whole genome shotgun (WGS) entry which is preliminary data.</text>
</comment>
<feature type="domain" description="Zinc finger DksA/TraR C4-type" evidence="5">
    <location>
        <begin position="87"/>
        <end position="115"/>
    </location>
</feature>
<proteinExistence type="predicted"/>
<dbReference type="Gene3D" id="1.20.120.910">
    <property type="entry name" value="DksA, coiled-coil domain"/>
    <property type="match status" value="1"/>
</dbReference>
<accession>A0A0T5XD44</accession>
<dbReference type="STRING" id="592015.HMPREF1705_03531"/>
<dbReference type="GO" id="GO:0008270">
    <property type="term" value="F:zinc ion binding"/>
    <property type="evidence" value="ECO:0007669"/>
    <property type="project" value="UniProtKB-KW"/>
</dbReference>
<keyword evidence="3" id="KW-0862">Zinc</keyword>
<dbReference type="InterPro" id="IPR000962">
    <property type="entry name" value="Znf_DskA_TraR"/>
</dbReference>
<dbReference type="PANTHER" id="PTHR33823">
    <property type="entry name" value="RNA POLYMERASE-BINDING TRANSCRIPTION FACTOR DKSA-RELATED"/>
    <property type="match status" value="1"/>
</dbReference>
<dbReference type="Pfam" id="PF01258">
    <property type="entry name" value="zf-dskA_traR"/>
    <property type="match status" value="1"/>
</dbReference>
<evidence type="ECO:0000256" key="4">
    <source>
        <dbReference type="PROSITE-ProRule" id="PRU00510"/>
    </source>
</evidence>
<organism evidence="6 7">
    <name type="scientific">Acetomicrobium hydrogeniformans ATCC BAA-1850</name>
    <dbReference type="NCBI Taxonomy" id="592015"/>
    <lineage>
        <taxon>Bacteria</taxon>
        <taxon>Thermotogati</taxon>
        <taxon>Synergistota</taxon>
        <taxon>Synergistia</taxon>
        <taxon>Synergistales</taxon>
        <taxon>Acetomicrobiaceae</taxon>
        <taxon>Acetomicrobium</taxon>
    </lineage>
</organism>
<dbReference type="InterPro" id="IPR020458">
    <property type="entry name" value="Znf_DskA_TraR_CS"/>
</dbReference>
<dbReference type="OrthoDB" id="9811543at2"/>
<evidence type="ECO:0000256" key="3">
    <source>
        <dbReference type="ARBA" id="ARBA00022833"/>
    </source>
</evidence>
<evidence type="ECO:0000313" key="6">
    <source>
        <dbReference type="EMBL" id="KRT36259.1"/>
    </source>
</evidence>
<dbReference type="RefSeq" id="WP_009201049.1">
    <property type="nucleotide sequence ID" value="NZ_ACJX03000001.1"/>
</dbReference>